<dbReference type="AlphaFoldDB" id="A0A843WGU1"/>
<accession>A0A843WGU1</accession>
<comment type="caution">
    <text evidence="2">The sequence shown here is derived from an EMBL/GenBank/DDBJ whole genome shotgun (WGS) entry which is preliminary data.</text>
</comment>
<proteinExistence type="predicted"/>
<gene>
    <name evidence="2" type="ORF">Taro_036614</name>
</gene>
<name>A0A843WGU1_COLES</name>
<feature type="compositionally biased region" description="Polar residues" evidence="1">
    <location>
        <begin position="1"/>
        <end position="10"/>
    </location>
</feature>
<protein>
    <submittedName>
        <fullName evidence="2">Uncharacterized protein</fullName>
    </submittedName>
</protein>
<feature type="region of interest" description="Disordered" evidence="1">
    <location>
        <begin position="1"/>
        <end position="58"/>
    </location>
</feature>
<evidence type="ECO:0000256" key="1">
    <source>
        <dbReference type="SAM" id="MobiDB-lite"/>
    </source>
</evidence>
<organism evidence="2 3">
    <name type="scientific">Colocasia esculenta</name>
    <name type="common">Wild taro</name>
    <name type="synonym">Arum esculentum</name>
    <dbReference type="NCBI Taxonomy" id="4460"/>
    <lineage>
        <taxon>Eukaryota</taxon>
        <taxon>Viridiplantae</taxon>
        <taxon>Streptophyta</taxon>
        <taxon>Embryophyta</taxon>
        <taxon>Tracheophyta</taxon>
        <taxon>Spermatophyta</taxon>
        <taxon>Magnoliopsida</taxon>
        <taxon>Liliopsida</taxon>
        <taxon>Araceae</taxon>
        <taxon>Aroideae</taxon>
        <taxon>Colocasieae</taxon>
        <taxon>Colocasia</taxon>
    </lineage>
</organism>
<keyword evidence="3" id="KW-1185">Reference proteome</keyword>
<dbReference type="Proteomes" id="UP000652761">
    <property type="component" value="Unassembled WGS sequence"/>
</dbReference>
<reference evidence="2" key="1">
    <citation type="submission" date="2017-07" db="EMBL/GenBank/DDBJ databases">
        <title>Taro Niue Genome Assembly and Annotation.</title>
        <authorList>
            <person name="Atibalentja N."/>
            <person name="Keating K."/>
            <person name="Fields C.J."/>
        </authorList>
    </citation>
    <scope>NUCLEOTIDE SEQUENCE</scope>
    <source>
        <strain evidence="2">Niue_2</strain>
        <tissue evidence="2">Leaf</tissue>
    </source>
</reference>
<evidence type="ECO:0000313" key="3">
    <source>
        <dbReference type="Proteomes" id="UP000652761"/>
    </source>
</evidence>
<dbReference type="EMBL" id="NMUH01003103">
    <property type="protein sequence ID" value="MQM03825.1"/>
    <property type="molecule type" value="Genomic_DNA"/>
</dbReference>
<sequence length="115" mass="12430">METNQTTTPAGHTPHRPMPDIFRDSGLSSLNGGRRRDLNASALPDAIPGTASATRGTGFRLASGMEDAFKGFKRGVCPRRDFDQSVRSFVSARQSRGGSVRRRGGCCDVLMVVFQ</sequence>
<evidence type="ECO:0000313" key="2">
    <source>
        <dbReference type="EMBL" id="MQM03825.1"/>
    </source>
</evidence>